<comment type="caution">
    <text evidence="2">The sequence shown here is derived from an EMBL/GenBank/DDBJ whole genome shotgun (WGS) entry which is preliminary data.</text>
</comment>
<dbReference type="EMBL" id="SOPW01000005">
    <property type="protein sequence ID" value="TFB22833.1"/>
    <property type="molecule type" value="Genomic_DNA"/>
</dbReference>
<dbReference type="RefSeq" id="WP_134339565.1">
    <property type="nucleotide sequence ID" value="NZ_SOPW01000005.1"/>
</dbReference>
<dbReference type="SUPFAM" id="SSF54593">
    <property type="entry name" value="Glyoxalase/Bleomycin resistance protein/Dihydroxybiphenyl dioxygenase"/>
    <property type="match status" value="1"/>
</dbReference>
<evidence type="ECO:0000259" key="1">
    <source>
        <dbReference type="PROSITE" id="PS51819"/>
    </source>
</evidence>
<reference evidence="2 3" key="1">
    <citation type="submission" date="2019-03" db="EMBL/GenBank/DDBJ databases">
        <authorList>
            <person name="He R.-H."/>
        </authorList>
    </citation>
    <scope>NUCLEOTIDE SEQUENCE [LARGE SCALE GENOMIC DNA]</scope>
    <source>
        <strain evidence="3">SH 714</strain>
    </source>
</reference>
<proteinExistence type="predicted"/>
<dbReference type="InterPro" id="IPR029068">
    <property type="entry name" value="Glyas_Bleomycin-R_OHBP_Dase"/>
</dbReference>
<dbReference type="InterPro" id="IPR004360">
    <property type="entry name" value="Glyas_Fos-R_dOase_dom"/>
</dbReference>
<dbReference type="OrthoDB" id="291991at2"/>
<dbReference type="CDD" id="cd06587">
    <property type="entry name" value="VOC"/>
    <property type="match status" value="1"/>
</dbReference>
<dbReference type="AlphaFoldDB" id="A0A4Y8IQ58"/>
<dbReference type="PROSITE" id="PS51819">
    <property type="entry name" value="VOC"/>
    <property type="match status" value="1"/>
</dbReference>
<organism evidence="2 3">
    <name type="scientific">Filobacillus milosensis</name>
    <dbReference type="NCBI Taxonomy" id="94137"/>
    <lineage>
        <taxon>Bacteria</taxon>
        <taxon>Bacillati</taxon>
        <taxon>Bacillota</taxon>
        <taxon>Bacilli</taxon>
        <taxon>Bacillales</taxon>
        <taxon>Bacillaceae</taxon>
        <taxon>Filobacillus</taxon>
    </lineage>
</organism>
<feature type="domain" description="VOC" evidence="1">
    <location>
        <begin position="7"/>
        <end position="126"/>
    </location>
</feature>
<sequence length="134" mass="15210">MSEKLIRVGTTYVPVSNVERSAAWYEKTLGAQINYKDESKAIIDVADHSMFLVKAAPGQTNTFQVENGNDHFNITFEVDGYEKLHRLHNEFSQNDVMVGPIEDRGHPGNNFTFQDPDGNLFDVWSELSPTFQNK</sequence>
<evidence type="ECO:0000313" key="2">
    <source>
        <dbReference type="EMBL" id="TFB22833.1"/>
    </source>
</evidence>
<dbReference type="Gene3D" id="3.10.180.10">
    <property type="entry name" value="2,3-Dihydroxybiphenyl 1,2-Dioxygenase, domain 1"/>
    <property type="match status" value="1"/>
</dbReference>
<protein>
    <submittedName>
        <fullName evidence="2">VOC family protein</fullName>
    </submittedName>
</protein>
<dbReference type="Pfam" id="PF00903">
    <property type="entry name" value="Glyoxalase"/>
    <property type="match status" value="1"/>
</dbReference>
<keyword evidence="3" id="KW-1185">Reference proteome</keyword>
<accession>A0A4Y8IQ58</accession>
<dbReference type="InterPro" id="IPR037523">
    <property type="entry name" value="VOC_core"/>
</dbReference>
<dbReference type="Proteomes" id="UP000297975">
    <property type="component" value="Unassembled WGS sequence"/>
</dbReference>
<evidence type="ECO:0000313" key="3">
    <source>
        <dbReference type="Proteomes" id="UP000297975"/>
    </source>
</evidence>
<gene>
    <name evidence="2" type="ORF">E3U55_06240</name>
</gene>
<name>A0A4Y8IQ58_9BACI</name>